<dbReference type="InterPro" id="IPR016181">
    <property type="entry name" value="Acyl_CoA_acyltransferase"/>
</dbReference>
<evidence type="ECO:0000256" key="1">
    <source>
        <dbReference type="PIRSR" id="PIRSR620023-1"/>
    </source>
</evidence>
<dbReference type="Pfam" id="PF13302">
    <property type="entry name" value="Acetyltransf_3"/>
    <property type="match status" value="1"/>
</dbReference>
<organism evidence="4 5">
    <name type="scientific">Hymenobacter psychrophilus</name>
    <dbReference type="NCBI Taxonomy" id="651662"/>
    <lineage>
        <taxon>Bacteria</taxon>
        <taxon>Pseudomonadati</taxon>
        <taxon>Bacteroidota</taxon>
        <taxon>Cytophagia</taxon>
        <taxon>Cytophagales</taxon>
        <taxon>Hymenobacteraceae</taxon>
        <taxon>Hymenobacter</taxon>
    </lineage>
</organism>
<protein>
    <submittedName>
        <fullName evidence="4">UDP-2,4-diacetamido-2,4,6-trideoxy-beta-L-altropyranose hydrolase</fullName>
    </submittedName>
</protein>
<evidence type="ECO:0000256" key="2">
    <source>
        <dbReference type="PIRSR" id="PIRSR620023-2"/>
    </source>
</evidence>
<feature type="binding site" evidence="2">
    <location>
        <position position="152"/>
    </location>
    <ligand>
        <name>substrate</name>
    </ligand>
</feature>
<gene>
    <name evidence="4" type="ORF">SAMN04488069_102416</name>
</gene>
<feature type="domain" description="N-acetyltransferase" evidence="3">
    <location>
        <begin position="339"/>
        <end position="492"/>
    </location>
</feature>
<accession>A0A1H3DMD8</accession>
<dbReference type="RefSeq" id="WP_092738255.1">
    <property type="nucleotide sequence ID" value="NZ_FNOV01000002.1"/>
</dbReference>
<dbReference type="Gene3D" id="3.40.50.11190">
    <property type="match status" value="1"/>
</dbReference>
<reference evidence="5" key="1">
    <citation type="submission" date="2016-10" db="EMBL/GenBank/DDBJ databases">
        <authorList>
            <person name="Varghese N."/>
            <person name="Submissions S."/>
        </authorList>
    </citation>
    <scope>NUCLEOTIDE SEQUENCE [LARGE SCALE GENOMIC DNA]</scope>
    <source>
        <strain evidence="5">CGMCC 1.8975</strain>
    </source>
</reference>
<feature type="active site" description="Proton acceptor" evidence="1">
    <location>
        <position position="17"/>
    </location>
</feature>
<dbReference type="PROSITE" id="PS51186">
    <property type="entry name" value="GNAT"/>
    <property type="match status" value="1"/>
</dbReference>
<name>A0A1H3DMD8_9BACT</name>
<evidence type="ECO:0000313" key="4">
    <source>
        <dbReference type="EMBL" id="SDX67510.1"/>
    </source>
</evidence>
<evidence type="ECO:0000259" key="3">
    <source>
        <dbReference type="PROSITE" id="PS51186"/>
    </source>
</evidence>
<dbReference type="OrthoDB" id="6290225at2"/>
<dbReference type="InterPro" id="IPR020023">
    <property type="entry name" value="PseG"/>
</dbReference>
<dbReference type="Gene3D" id="3.40.630.30">
    <property type="match status" value="1"/>
</dbReference>
<keyword evidence="4" id="KW-0378">Hydrolase</keyword>
<dbReference type="STRING" id="651662.SAMN04488069_102416"/>
<dbReference type="AlphaFoldDB" id="A0A1H3DMD8"/>
<dbReference type="InterPro" id="IPR000182">
    <property type="entry name" value="GNAT_dom"/>
</dbReference>
<dbReference type="GO" id="GO:0016787">
    <property type="term" value="F:hydrolase activity"/>
    <property type="evidence" value="ECO:0007669"/>
    <property type="project" value="UniProtKB-KW"/>
</dbReference>
<dbReference type="Gene3D" id="3.40.50.2000">
    <property type="entry name" value="Glycogen Phosphorylase B"/>
    <property type="match status" value="1"/>
</dbReference>
<sequence>MRLLFRADGNARIGLGHVMRLLALAEMLRPDFPEQVFLIREPDAALTEQLTAAGLAVQALPVRPLPEEAAHLAAHLLRPDDVLVLDGYDFRYDYQNTVRGAVHRLVYLDDLHAYPLAADLVLNPAGGPTAADYELRQPGARLLSGPAYAPLRAHFQHESPAGNAAEPDPSMVFVCLGGADPTHQTKRVAVELLALPGVERVHAVVGSAYQGWETLHAWAADQPRLTLHRHLAAPELAALMRECGAAVCSASTISYEYCAAGGGLLLLLPTAANQYDLDHYLRGAGLARPYTAAANILTSSEAGRLATEMQAAQRNVFDGQAPTRLRQEIRALLLPPPPFALRPATAADSAQLLAWTNEPAVRRFSFNPEPVAAADHERWLAARLTDENALLLLARDAATGHPAGLIRFAVDGETATLSYLLDANFRGRGLAPLLLLAGTRRLLAQFPRVRRVLGHVQAANAASVHAFERAGFQPQPPTGSADSLTFGWLGAV</sequence>
<dbReference type="SUPFAM" id="SSF55729">
    <property type="entry name" value="Acyl-CoA N-acyltransferases (Nat)"/>
    <property type="match status" value="1"/>
</dbReference>
<dbReference type="EMBL" id="FNOV01000002">
    <property type="protein sequence ID" value="SDX67510.1"/>
    <property type="molecule type" value="Genomic_DNA"/>
</dbReference>
<dbReference type="GO" id="GO:0016747">
    <property type="term" value="F:acyltransferase activity, transferring groups other than amino-acyl groups"/>
    <property type="evidence" value="ECO:0007669"/>
    <property type="project" value="InterPro"/>
</dbReference>
<proteinExistence type="predicted"/>
<evidence type="ECO:0000313" key="5">
    <source>
        <dbReference type="Proteomes" id="UP000199249"/>
    </source>
</evidence>
<dbReference type="NCBIfam" id="TIGR03590">
    <property type="entry name" value="PseG"/>
    <property type="match status" value="1"/>
</dbReference>
<keyword evidence="5" id="KW-1185">Reference proteome</keyword>
<feature type="binding site" evidence="2">
    <location>
        <position position="256"/>
    </location>
    <ligand>
        <name>substrate</name>
    </ligand>
</feature>
<dbReference type="Proteomes" id="UP000199249">
    <property type="component" value="Unassembled WGS sequence"/>
</dbReference>